<dbReference type="InterPro" id="IPR044210">
    <property type="entry name" value="Tfc3-like"/>
</dbReference>
<evidence type="ECO:0008006" key="6">
    <source>
        <dbReference type="Google" id="ProtNLM"/>
    </source>
</evidence>
<evidence type="ECO:0000259" key="3">
    <source>
        <dbReference type="Pfam" id="PF24538"/>
    </source>
</evidence>
<feature type="domain" description="General transcription factor 3C polypeptide 1 winged-helix" evidence="2">
    <location>
        <begin position="1"/>
        <end position="114"/>
    </location>
</feature>
<accession>A0AAW1QHJ2</accession>
<dbReference type="GO" id="GO:0042791">
    <property type="term" value="P:5S class rRNA transcription by RNA polymerase III"/>
    <property type="evidence" value="ECO:0007669"/>
    <property type="project" value="TreeGrafter"/>
</dbReference>
<dbReference type="EMBL" id="JALJOS010000042">
    <property type="protein sequence ID" value="KAK9820900.1"/>
    <property type="molecule type" value="Genomic_DNA"/>
</dbReference>
<feature type="domain" description="DUF7599" evidence="3">
    <location>
        <begin position="235"/>
        <end position="308"/>
    </location>
</feature>
<dbReference type="PANTHER" id="PTHR15180:SF1">
    <property type="entry name" value="GENERAL TRANSCRIPTION FACTOR 3C POLYPEPTIDE 1"/>
    <property type="match status" value="1"/>
</dbReference>
<reference evidence="4 5" key="1">
    <citation type="journal article" date="2024" name="Nat. Commun.">
        <title>Phylogenomics reveals the evolutionary origins of lichenization in chlorophyte algae.</title>
        <authorList>
            <person name="Puginier C."/>
            <person name="Libourel C."/>
            <person name="Otte J."/>
            <person name="Skaloud P."/>
            <person name="Haon M."/>
            <person name="Grisel S."/>
            <person name="Petersen M."/>
            <person name="Berrin J.G."/>
            <person name="Delaux P.M."/>
            <person name="Dal Grande F."/>
            <person name="Keller J."/>
        </authorList>
    </citation>
    <scope>NUCLEOTIDE SEQUENCE [LARGE SCALE GENOMIC DNA]</scope>
    <source>
        <strain evidence="4 5">SAG 2145</strain>
    </source>
</reference>
<proteinExistence type="predicted"/>
<dbReference type="GO" id="GO:0000127">
    <property type="term" value="C:transcription factor TFIIIC complex"/>
    <property type="evidence" value="ECO:0007669"/>
    <property type="project" value="InterPro"/>
</dbReference>
<feature type="compositionally biased region" description="Polar residues" evidence="1">
    <location>
        <begin position="488"/>
        <end position="523"/>
    </location>
</feature>
<gene>
    <name evidence="4" type="ORF">WJX74_004140</name>
</gene>
<dbReference type="GO" id="GO:0003677">
    <property type="term" value="F:DNA binding"/>
    <property type="evidence" value="ECO:0007669"/>
    <property type="project" value="InterPro"/>
</dbReference>
<comment type="caution">
    <text evidence="4">The sequence shown here is derived from an EMBL/GenBank/DDBJ whole genome shotgun (WGS) entry which is preliminary data.</text>
</comment>
<sequence length="1779" mass="195040">METLYEATLEAVALAESPGLELDALWQLLGQRQLLAGFTELPRPVKQMLWASLIHNKERFVFLRPSSSEDASAPDSTSLQEVTDFSEIQQLSQAEQTQTVIQATRALLDACLGLVDEQLTKGSISPDQERMLIVIARTGRSGALHHLLMQGMATENPKTGEMVDMKPQACHHLTKNLESRGLIVKNYCTTESEGAIKPTTICHLARFADRLPDKQRLKITGSGIMPDTGYCKLDDELLKQSQICDLLASCPDHKALESDIKVKLGYHSKEGRRQFARLKENLTEEGAITTEHGTRGHRYAAALQLLKHPVRRQHLAQVAVADGAGPEADDSPQPDQAREAAVQIEACVDEQMLHMIIESGSKGTSVPELSQRVSSDSKRLSVKVREMIEAYSLTESRVQSHRQHTRVLTASEHLRGAWKTLAVPAVPVEGSYTEALRQVCEKISCSHCPAPRQQWPATSSIAQQTTLALLQQPAACQPIPAASAPPKQMSSVGAPTIAPQSEASNGSISQMETAPSCSDNKQLAVQGPPSSLALDELASIFGKTMSVQGRIKLQALRDALKEKTFILLPEVQQIFEEAGVSAAGGKDQGKSDKRTIMRILQQGHQQNFFQHLQDLKVPAHGLGVAEQRYEAVIRHGLELTEDFERQIREAHLLLRRVNRGKGMAALVVKGQQERGEEVISLDNVQTLRDITTVTQRLTKRMLDFNQVISKAQRNGMIVGKMIRVRELHGHFLQHLGIRQDDPANPASETNNATLPARTATLLELWDSIPIHLMSQTVGITCSDKVLGTYIESKSLTGGLSPEAKLEIFDGSSHDRYDKLLQFLQNLGLMKAAESQQAGPKAWHPQHGLFRKTFELATHGRIEVREEEGEAPINKIYNFQSAQEFQSYWLQLEVCSRRAGLHTDCYPFQQIPIIMAIRGWNSRQLMAWDKWSKLSSRLDVFQNRPSYQDCEAIAKEIGLPEEQVRAISDKRFNSRISGTLGSLGKKPGPRPQGLPMVRNSIRQSGPAADVAARDAAIQEQKKAEAEARALVPEGAQKRKRSEGTPGPHRVADRRTKWHCFKPNVKKQGSDKAHDQDDDQAASGSDEESEPDDSAQDDDEEREVGAAARKEPAKRKRNWRQEEDSAVLWSIVKHICGSKATAVFRAVPDQHWNLTRQQASMREKLIRRSDVTKDLMNQFYTACGQLAQYCRLKDDLKHDGGQHTGSDPREQQLLADVSDLLSRVIEAAPQRAFDQRPGFRIKVNRGPRDKSLAARHIKARAFQKALQGRLLNPYRRAANKGTPMLESEIPGLMTVVAAELIQSMCFAVGGKSSDTSEPSPVIDGTPPKVRDAAVSLIRNRLHAPSGGGVVSYMDNLNLKLQNRDARLLANAPAAEQLLDACLHPEGPLVPASSDIAMADSATGVLDIPPETELPAAIPAAILGQVACGLALVRPCHVQVDVATLMTQHDEPGPDAAGAQAQSVAQKDVPLVVLPNRDMESTKQDQWCLPGLPRQSCIALSSETQDTEVACSFEQDSASGGGAHGETSAGLQYWSSRLLSIIEETRENGISLSKAAERLRQGMVDPSTKLPCQLHQLLRKLEGEGSVIQVPGFNQQMYVARVHGDYYMLGQGEASAPDVDMEPCNDPTTSSLDAQPDANAQDTAGAGVQTAATIAGSQTAVISGGKPFRPWLHPDGNVNYPYWRALTQKLVSFILHGPGTPEDFLVRCMSYISPQAVCLMLERLVACGVLHAASHQPAGFVQAAGPPSFLRQPSVGTTVKHYFFNNDNGFSKLQAATPEQSG</sequence>
<feature type="compositionally biased region" description="Low complexity" evidence="1">
    <location>
        <begin position="1006"/>
        <end position="1017"/>
    </location>
</feature>
<feature type="region of interest" description="Disordered" evidence="1">
    <location>
        <begin position="976"/>
        <end position="1120"/>
    </location>
</feature>
<evidence type="ECO:0000313" key="5">
    <source>
        <dbReference type="Proteomes" id="UP001438707"/>
    </source>
</evidence>
<keyword evidence="5" id="KW-1185">Reference proteome</keyword>
<dbReference type="Pfam" id="PF23704">
    <property type="entry name" value="WHD_GTF3C1_N"/>
    <property type="match status" value="1"/>
</dbReference>
<evidence type="ECO:0000313" key="4">
    <source>
        <dbReference type="EMBL" id="KAK9820900.1"/>
    </source>
</evidence>
<evidence type="ECO:0000256" key="1">
    <source>
        <dbReference type="SAM" id="MobiDB-lite"/>
    </source>
</evidence>
<feature type="region of interest" description="Disordered" evidence="1">
    <location>
        <begin position="478"/>
        <end position="524"/>
    </location>
</feature>
<dbReference type="InterPro" id="IPR056020">
    <property type="entry name" value="DUF7599"/>
</dbReference>
<feature type="compositionally biased region" description="Acidic residues" evidence="1">
    <location>
        <begin position="1074"/>
        <end position="1100"/>
    </location>
</feature>
<protein>
    <recommendedName>
        <fullName evidence="6">B-block binding subunit of TFIIIC domain-containing protein</fullName>
    </recommendedName>
</protein>
<dbReference type="Proteomes" id="UP001438707">
    <property type="component" value="Unassembled WGS sequence"/>
</dbReference>
<dbReference type="GO" id="GO:0006384">
    <property type="term" value="P:transcription initiation at RNA polymerase III promoter"/>
    <property type="evidence" value="ECO:0007669"/>
    <property type="project" value="InterPro"/>
</dbReference>
<dbReference type="PANTHER" id="PTHR15180">
    <property type="entry name" value="GENERAL TRANSCRIPTION FACTOR 3C POLYPEPTIDE 1"/>
    <property type="match status" value="1"/>
</dbReference>
<evidence type="ECO:0000259" key="2">
    <source>
        <dbReference type="Pfam" id="PF23704"/>
    </source>
</evidence>
<dbReference type="InterPro" id="IPR056428">
    <property type="entry name" value="WH_GTF3C1"/>
</dbReference>
<name>A0AAW1QHJ2_9CHLO</name>
<dbReference type="Pfam" id="PF24538">
    <property type="entry name" value="DUF7599"/>
    <property type="match status" value="1"/>
</dbReference>
<organism evidence="4 5">
    <name type="scientific">Apatococcus lobatus</name>
    <dbReference type="NCBI Taxonomy" id="904363"/>
    <lineage>
        <taxon>Eukaryota</taxon>
        <taxon>Viridiplantae</taxon>
        <taxon>Chlorophyta</taxon>
        <taxon>core chlorophytes</taxon>
        <taxon>Trebouxiophyceae</taxon>
        <taxon>Chlorellales</taxon>
        <taxon>Chlorellaceae</taxon>
        <taxon>Apatococcus</taxon>
    </lineage>
</organism>